<dbReference type="InterPro" id="IPR014922">
    <property type="entry name" value="YdhG-like"/>
</dbReference>
<accession>A0A5C5GFY8</accession>
<comment type="caution">
    <text evidence="2">The sequence shown here is derived from an EMBL/GenBank/DDBJ whole genome shotgun (WGS) entry which is preliminary data.</text>
</comment>
<dbReference type="Pfam" id="PF08818">
    <property type="entry name" value="DUF1801"/>
    <property type="match status" value="1"/>
</dbReference>
<feature type="domain" description="YdhG-like" evidence="1">
    <location>
        <begin position="25"/>
        <end position="128"/>
    </location>
</feature>
<dbReference type="AlphaFoldDB" id="A0A5C5GFY8"/>
<dbReference type="SUPFAM" id="SSF159888">
    <property type="entry name" value="YdhG-like"/>
    <property type="match status" value="1"/>
</dbReference>
<evidence type="ECO:0000259" key="1">
    <source>
        <dbReference type="Pfam" id="PF08818"/>
    </source>
</evidence>
<evidence type="ECO:0000313" key="2">
    <source>
        <dbReference type="EMBL" id="TNY33134.1"/>
    </source>
</evidence>
<evidence type="ECO:0000313" key="3">
    <source>
        <dbReference type="Proteomes" id="UP000314011"/>
    </source>
</evidence>
<organism evidence="2 3">
    <name type="scientific">Pelagovum pacificum</name>
    <dbReference type="NCBI Taxonomy" id="2588711"/>
    <lineage>
        <taxon>Bacteria</taxon>
        <taxon>Pseudomonadati</taxon>
        <taxon>Pseudomonadota</taxon>
        <taxon>Alphaproteobacteria</taxon>
        <taxon>Rhodobacterales</taxon>
        <taxon>Paracoccaceae</taxon>
        <taxon>Pelagovum</taxon>
    </lineage>
</organism>
<dbReference type="Proteomes" id="UP000314011">
    <property type="component" value="Unassembled WGS sequence"/>
</dbReference>
<name>A0A5C5GFY8_9RHOB</name>
<dbReference type="EMBL" id="VFFF01000001">
    <property type="protein sequence ID" value="TNY33134.1"/>
    <property type="molecule type" value="Genomic_DNA"/>
</dbReference>
<dbReference type="OrthoDB" id="5951444at2"/>
<reference evidence="2 3" key="1">
    <citation type="submission" date="2019-06" db="EMBL/GenBank/DDBJ databases">
        <title>Genome of new Rhodobacteraceae sp. SM1903.</title>
        <authorList>
            <person name="Ren X."/>
        </authorList>
    </citation>
    <scope>NUCLEOTIDE SEQUENCE [LARGE SCALE GENOMIC DNA]</scope>
    <source>
        <strain evidence="2 3">SM1903</strain>
    </source>
</reference>
<protein>
    <submittedName>
        <fullName evidence="2">DUF1801 domain-containing protein</fullName>
    </submittedName>
</protein>
<proteinExistence type="predicted"/>
<dbReference type="RefSeq" id="WP_140193818.1">
    <property type="nucleotide sequence ID" value="NZ_CP065915.1"/>
</dbReference>
<keyword evidence="3" id="KW-1185">Reference proteome</keyword>
<gene>
    <name evidence="2" type="ORF">FHY64_07600</name>
</gene>
<sequence>MTENKTQPTGSDVTAFLEAVENPVRRADGLALDALFRDVTGYGPRMWGPTIVGYGRYHYRYDSGREGDFLATGFSPRKANLSIYIMPGYQDYGTILARLGKHKLGKSCLYVNRLSDIDTDVLSELIRAGLRDLDARWPVSGP</sequence>